<name>A0ABX5EBE6_9MICO</name>
<dbReference type="GO" id="GO:0016787">
    <property type="term" value="F:hydrolase activity"/>
    <property type="evidence" value="ECO:0007669"/>
    <property type="project" value="UniProtKB-KW"/>
</dbReference>
<sequence length="546" mass="57571">MTATTPETSHPTLDTWAVVVPTVGRPSLRLLLDSLVATLPLGSGSEPSPLPEVVVVDDRPVPASPQPAEVPPPLDLGQAGARLHTEVVRTGGRGPAAARNAGWRSTRATWVVFLDDDVEVPRHWAAGLASDLAAAGPGVGGVQGNLDVPLPESRRPTDAERNTAALEGAAWATADMAYRRRALEDVGGFDERFPRAYREDADLALRVRDAGWRLVRGVRRTTHPPRPSDGAASLRAQVGARDDALMRALHGRRWRERAATGSGRLPWHVATVGTAALAVTAAAAGRRRTAAVGAGVWAGLTADFLARRLVPGPRPGDRGFGTEVWRMAWTSVAIPFAAVGHRAAGSLARRGGVEPWPPPISAVLLDRDGTLVHDVPYNGDPTRVEPLEDVLDQLDVLRARGVRLGVVSNQSGVARGVLTRAQVQAVNDHVEKLLGPFDTWQVCVHAPQDGCWCRKPAPGLVQAAATALGVEPWRCAVVGDIGSDVAAGIAAGAETVLVPTAVTRRDEVDDAPVVAPDLAAAVRYLEPRLSTSGTSRRTSAGQEGAR</sequence>
<comment type="similarity">
    <text evidence="2">Belongs to the GmhB family.</text>
</comment>
<dbReference type="PANTHER" id="PTHR42891">
    <property type="entry name" value="D-GLYCERO-BETA-D-MANNO-HEPTOSE-1,7-BISPHOSPHATE 7-PHOSPHATASE"/>
    <property type="match status" value="1"/>
</dbReference>
<dbReference type="InterPro" id="IPR023214">
    <property type="entry name" value="HAD_sf"/>
</dbReference>
<dbReference type="PANTHER" id="PTHR42891:SF1">
    <property type="entry name" value="D-GLYCERO-BETA-D-MANNO-HEPTOSE-1,7-BISPHOSPHATE 7-PHOSPHATASE"/>
    <property type="match status" value="1"/>
</dbReference>
<dbReference type="Proteomes" id="UP000239895">
    <property type="component" value="Unassembled WGS sequence"/>
</dbReference>
<reference evidence="9 10" key="1">
    <citation type="submission" date="2018-03" db="EMBL/GenBank/DDBJ databases">
        <title>Comparative analysis of microorganisms from saline springs in Andes Mountain Range, Colombia.</title>
        <authorList>
            <person name="Rubin E."/>
        </authorList>
    </citation>
    <scope>NUCLEOTIDE SEQUENCE [LARGE SCALE GENOMIC DNA]</scope>
    <source>
        <strain evidence="9 10">CG 23</strain>
    </source>
</reference>
<evidence type="ECO:0000256" key="7">
    <source>
        <dbReference type="ARBA" id="ARBA00031828"/>
    </source>
</evidence>
<dbReference type="RefSeq" id="WP_106269767.1">
    <property type="nucleotide sequence ID" value="NZ_PVTX01000016.1"/>
</dbReference>
<organism evidence="9 10">
    <name type="scientific">Isoptericola halotolerans</name>
    <dbReference type="NCBI Taxonomy" id="300560"/>
    <lineage>
        <taxon>Bacteria</taxon>
        <taxon>Bacillati</taxon>
        <taxon>Actinomycetota</taxon>
        <taxon>Actinomycetes</taxon>
        <taxon>Micrococcales</taxon>
        <taxon>Promicromonosporaceae</taxon>
        <taxon>Isoptericola</taxon>
    </lineage>
</organism>
<dbReference type="InterPro" id="IPR006543">
    <property type="entry name" value="Histidinol-phos"/>
</dbReference>
<evidence type="ECO:0000256" key="1">
    <source>
        <dbReference type="ARBA" id="ARBA00004496"/>
    </source>
</evidence>
<dbReference type="Pfam" id="PF00535">
    <property type="entry name" value="Glycos_transf_2"/>
    <property type="match status" value="1"/>
</dbReference>
<dbReference type="NCBIfam" id="TIGR01656">
    <property type="entry name" value="Histidinol-ppas"/>
    <property type="match status" value="1"/>
</dbReference>
<dbReference type="InterPro" id="IPR036412">
    <property type="entry name" value="HAD-like_sf"/>
</dbReference>
<evidence type="ECO:0000313" key="10">
    <source>
        <dbReference type="Proteomes" id="UP000239895"/>
    </source>
</evidence>
<evidence type="ECO:0000256" key="6">
    <source>
        <dbReference type="ARBA" id="ARBA00023277"/>
    </source>
</evidence>
<accession>A0ABX5EBE6</accession>
<dbReference type="InterPro" id="IPR029044">
    <property type="entry name" value="Nucleotide-diphossugar_trans"/>
</dbReference>
<evidence type="ECO:0000259" key="8">
    <source>
        <dbReference type="Pfam" id="PF00535"/>
    </source>
</evidence>
<evidence type="ECO:0000256" key="5">
    <source>
        <dbReference type="ARBA" id="ARBA00022801"/>
    </source>
</evidence>
<dbReference type="Gene3D" id="3.40.50.1000">
    <property type="entry name" value="HAD superfamily/HAD-like"/>
    <property type="match status" value="1"/>
</dbReference>
<feature type="domain" description="Glycosyltransferase 2-like" evidence="8">
    <location>
        <begin position="18"/>
        <end position="137"/>
    </location>
</feature>
<evidence type="ECO:0000256" key="3">
    <source>
        <dbReference type="ARBA" id="ARBA00022490"/>
    </source>
</evidence>
<dbReference type="SUPFAM" id="SSF56784">
    <property type="entry name" value="HAD-like"/>
    <property type="match status" value="1"/>
</dbReference>
<dbReference type="SUPFAM" id="SSF53448">
    <property type="entry name" value="Nucleotide-diphospho-sugar transferases"/>
    <property type="match status" value="1"/>
</dbReference>
<dbReference type="InterPro" id="IPR004446">
    <property type="entry name" value="Heptose_bisP_phosphatase"/>
</dbReference>
<dbReference type="InterPro" id="IPR001173">
    <property type="entry name" value="Glyco_trans_2-like"/>
</dbReference>
<evidence type="ECO:0000256" key="2">
    <source>
        <dbReference type="ARBA" id="ARBA00005628"/>
    </source>
</evidence>
<keyword evidence="6" id="KW-0119">Carbohydrate metabolism</keyword>
<keyword evidence="3" id="KW-0963">Cytoplasm</keyword>
<dbReference type="EMBL" id="PVTX01000016">
    <property type="protein sequence ID" value="PRZ03007.1"/>
    <property type="molecule type" value="Genomic_DNA"/>
</dbReference>
<gene>
    <name evidence="9" type="ORF">BCL65_11629</name>
</gene>
<protein>
    <recommendedName>
        <fullName evidence="7">D,D-heptose 1,7-bisphosphate phosphatase</fullName>
    </recommendedName>
</protein>
<keyword evidence="5 9" id="KW-0378">Hydrolase</keyword>
<dbReference type="InterPro" id="IPR006549">
    <property type="entry name" value="HAD-SF_hydro_IIIA"/>
</dbReference>
<evidence type="ECO:0000313" key="9">
    <source>
        <dbReference type="EMBL" id="PRZ03007.1"/>
    </source>
</evidence>
<evidence type="ECO:0000256" key="4">
    <source>
        <dbReference type="ARBA" id="ARBA00022723"/>
    </source>
</evidence>
<dbReference type="Pfam" id="PF13242">
    <property type="entry name" value="Hydrolase_like"/>
    <property type="match status" value="1"/>
</dbReference>
<comment type="subcellular location">
    <subcellularLocation>
        <location evidence="1">Cytoplasm</location>
    </subcellularLocation>
</comment>
<comment type="caution">
    <text evidence="9">The sequence shown here is derived from an EMBL/GenBank/DDBJ whole genome shotgun (WGS) entry which is preliminary data.</text>
</comment>
<proteinExistence type="inferred from homology"/>
<keyword evidence="4" id="KW-0479">Metal-binding</keyword>
<keyword evidence="10" id="KW-1185">Reference proteome</keyword>
<dbReference type="NCBIfam" id="TIGR01662">
    <property type="entry name" value="HAD-SF-IIIA"/>
    <property type="match status" value="1"/>
</dbReference>
<dbReference type="Gene3D" id="3.90.550.10">
    <property type="entry name" value="Spore Coat Polysaccharide Biosynthesis Protein SpsA, Chain A"/>
    <property type="match status" value="1"/>
</dbReference>